<reference evidence="1 2" key="1">
    <citation type="journal article" date="2018" name="Science">
        <title>The opium poppy genome and morphinan production.</title>
        <authorList>
            <person name="Guo L."/>
            <person name="Winzer T."/>
            <person name="Yang X."/>
            <person name="Li Y."/>
            <person name="Ning Z."/>
            <person name="He Z."/>
            <person name="Teodor R."/>
            <person name="Lu Y."/>
            <person name="Bowser T.A."/>
            <person name="Graham I.A."/>
            <person name="Ye K."/>
        </authorList>
    </citation>
    <scope>NUCLEOTIDE SEQUENCE [LARGE SCALE GENOMIC DNA]</scope>
    <source>
        <strain evidence="2">cv. HN1</strain>
        <tissue evidence="1">Leaves</tissue>
    </source>
</reference>
<dbReference type="Gramene" id="RZC58666">
    <property type="protein sequence ID" value="RZC58666"/>
    <property type="gene ID" value="C5167_005966"/>
</dbReference>
<protein>
    <submittedName>
        <fullName evidence="1">Uncharacterized protein</fullName>
    </submittedName>
</protein>
<dbReference type="AlphaFoldDB" id="A0A4Y7JDQ0"/>
<evidence type="ECO:0000313" key="2">
    <source>
        <dbReference type="Proteomes" id="UP000316621"/>
    </source>
</evidence>
<proteinExistence type="predicted"/>
<dbReference type="EMBL" id="CM010718">
    <property type="protein sequence ID" value="RZC58666.1"/>
    <property type="molecule type" value="Genomic_DNA"/>
</dbReference>
<gene>
    <name evidence="1" type="ORF">C5167_005966</name>
</gene>
<accession>A0A4Y7JDQ0</accession>
<keyword evidence="2" id="KW-1185">Reference proteome</keyword>
<organism evidence="1 2">
    <name type="scientific">Papaver somniferum</name>
    <name type="common">Opium poppy</name>
    <dbReference type="NCBI Taxonomy" id="3469"/>
    <lineage>
        <taxon>Eukaryota</taxon>
        <taxon>Viridiplantae</taxon>
        <taxon>Streptophyta</taxon>
        <taxon>Embryophyta</taxon>
        <taxon>Tracheophyta</taxon>
        <taxon>Spermatophyta</taxon>
        <taxon>Magnoliopsida</taxon>
        <taxon>Ranunculales</taxon>
        <taxon>Papaveraceae</taxon>
        <taxon>Papaveroideae</taxon>
        <taxon>Papaver</taxon>
    </lineage>
</organism>
<name>A0A4Y7JDQ0_PAPSO</name>
<sequence length="137" mass="15526">MLICQVRRQHCISPKCLKGCTRFVCFKGIVSGYVGYIKDLVIITPALPYKSRFIIRAIDTHRLYMNLFSPFCVSFSAGKIIWFYCENCSIRVLPLGDPPDLSENDYSTARRPTHAHLTTITLQKMVIDGQCKMSAAT</sequence>
<evidence type="ECO:0000313" key="1">
    <source>
        <dbReference type="EMBL" id="RZC58666.1"/>
    </source>
</evidence>
<dbReference type="Proteomes" id="UP000316621">
    <property type="component" value="Chromosome 4"/>
</dbReference>